<accession>A0A427XEU1</accession>
<feature type="region of interest" description="Disordered" evidence="6">
    <location>
        <begin position="43"/>
        <end position="66"/>
    </location>
</feature>
<protein>
    <recommendedName>
        <fullName evidence="11">Dihydroxy-acid dehydratase ilv3</fullName>
    </recommendedName>
</protein>
<evidence type="ECO:0000256" key="5">
    <source>
        <dbReference type="ARBA" id="ARBA00023239"/>
    </source>
</evidence>
<dbReference type="InterPro" id="IPR056740">
    <property type="entry name" value="ILV_EDD_C"/>
</dbReference>
<comment type="similarity">
    <text evidence="1">Belongs to the IlvD/Edd family.</text>
</comment>
<dbReference type="Gene3D" id="3.50.30.80">
    <property type="entry name" value="IlvD/EDD C-terminal domain-like"/>
    <property type="match status" value="1"/>
</dbReference>
<proteinExistence type="inferred from homology"/>
<sequence>MSSNNNGACEGCTCGRAEGGAAPEAFPVNGVGPANVADYESFPREPRSFTAPPEGVYAPVETSSGPKVPLRSKKWFNDLEDPGMTSIYLERYMNFGLTLPELQEEKRPVIGIAQTGSDLSPCNRHHIELAKRVRDGIIAAGGTPLEFPCHPIQETGKRPTASLDRNLSYLSLVEVLYGYPLDGVVLLTGCDKTTPAMLMAAATMNIPALCLNVGPMLNGYSTDGKRLMGSGSVAWDSRAQYVTGKITAQEFVHNMALSAPSVGHCNTMGTASTMNALAEALGMALPGSAAIPAAYRERGACAYQTGRRIVDMVRQDLKPSEILTKEAFENAIACNTAIGGSTNAPIHLCAIAKHMGVELSTADWERVGYELPVIVNVKPAGAWLCEEYYRAGGLPSVIAELLENGKLPHPNALTCTGKSVSDNCKGEFSLDRRVIMPFDKPLKSHGGFLNLHGNLFDSAIMKTSVISDKFRKQWLENPEDPMAFEGAVVVFDGPEDYTRRINKMTTIDARTILIMRGAGPQGYPGAAEVVNMLPPAELIKQGLELPCIGDGRQSGTCGTPAILNASPEAASGGMLGYLRDGDVVRVDLNKRTANVMLTDEQIAERKVQVGSYQENKMPKNQTPWQEIFRDSVSELSDGMVLKQATKYQRIAQTMPTPRQNH</sequence>
<evidence type="ECO:0000259" key="8">
    <source>
        <dbReference type="Pfam" id="PF24877"/>
    </source>
</evidence>
<evidence type="ECO:0000256" key="2">
    <source>
        <dbReference type="ARBA" id="ARBA00022723"/>
    </source>
</evidence>
<dbReference type="NCBIfam" id="NF004784">
    <property type="entry name" value="PRK06131.1"/>
    <property type="match status" value="1"/>
</dbReference>
<dbReference type="EMBL" id="RSCE01000017">
    <property type="protein sequence ID" value="RSH77234.1"/>
    <property type="molecule type" value="Genomic_DNA"/>
</dbReference>
<dbReference type="PANTHER" id="PTHR43183:SF1">
    <property type="entry name" value="HYPOTHETICAL DIHYDROXY-ACID DEHYDRATASE (EUROFUNG)-RELATED"/>
    <property type="match status" value="1"/>
</dbReference>
<dbReference type="InterPro" id="IPR037237">
    <property type="entry name" value="IlvD/EDD_N"/>
</dbReference>
<keyword evidence="10" id="KW-1185">Reference proteome</keyword>
<dbReference type="NCBIfam" id="NF009560">
    <property type="entry name" value="PRK13017.1"/>
    <property type="match status" value="1"/>
</dbReference>
<name>A0A427XEU1_9TREE</name>
<dbReference type="Pfam" id="PF24877">
    <property type="entry name" value="ILV_EDD_C"/>
    <property type="match status" value="1"/>
</dbReference>
<evidence type="ECO:0000256" key="6">
    <source>
        <dbReference type="SAM" id="MobiDB-lite"/>
    </source>
</evidence>
<organism evidence="9 10">
    <name type="scientific">Apiotrichum porosum</name>
    <dbReference type="NCBI Taxonomy" id="105984"/>
    <lineage>
        <taxon>Eukaryota</taxon>
        <taxon>Fungi</taxon>
        <taxon>Dikarya</taxon>
        <taxon>Basidiomycota</taxon>
        <taxon>Agaricomycotina</taxon>
        <taxon>Tremellomycetes</taxon>
        <taxon>Trichosporonales</taxon>
        <taxon>Trichosporonaceae</taxon>
        <taxon>Apiotrichum</taxon>
    </lineage>
</organism>
<dbReference type="STRING" id="105984.A0A427XEU1"/>
<dbReference type="PANTHER" id="PTHR43183">
    <property type="entry name" value="HYPOTHETICAL DIHYDROXYACID DEHYDRATASE (EUROFUNG)-RELATED"/>
    <property type="match status" value="1"/>
</dbReference>
<keyword evidence="5" id="KW-0456">Lyase</keyword>
<dbReference type="InterPro" id="IPR052352">
    <property type="entry name" value="Sugar_Degrad_Dehydratases"/>
</dbReference>
<evidence type="ECO:0000256" key="1">
    <source>
        <dbReference type="ARBA" id="ARBA00006486"/>
    </source>
</evidence>
<dbReference type="GO" id="GO:0046872">
    <property type="term" value="F:metal ion binding"/>
    <property type="evidence" value="ECO:0007669"/>
    <property type="project" value="UniProtKB-KW"/>
</dbReference>
<evidence type="ECO:0000256" key="3">
    <source>
        <dbReference type="ARBA" id="ARBA00023004"/>
    </source>
</evidence>
<keyword evidence="2" id="KW-0479">Metal-binding</keyword>
<evidence type="ECO:0008006" key="11">
    <source>
        <dbReference type="Google" id="ProtNLM"/>
    </source>
</evidence>
<feature type="domain" description="Dihydroxy-acid/6-phosphogluconate dehydratase N-terminal" evidence="7">
    <location>
        <begin position="107"/>
        <end position="423"/>
    </location>
</feature>
<dbReference type="RefSeq" id="XP_028472381.1">
    <property type="nucleotide sequence ID" value="XM_028619207.1"/>
</dbReference>
<dbReference type="OrthoDB" id="3851628at2759"/>
<dbReference type="InterPro" id="IPR042096">
    <property type="entry name" value="Dihydro-acid_dehy_C"/>
</dbReference>
<evidence type="ECO:0000313" key="9">
    <source>
        <dbReference type="EMBL" id="RSH77234.1"/>
    </source>
</evidence>
<keyword evidence="4" id="KW-0411">Iron-sulfur</keyword>
<dbReference type="InterPro" id="IPR000581">
    <property type="entry name" value="ILV_EDD_N"/>
</dbReference>
<reference evidence="9 10" key="1">
    <citation type="submission" date="2018-11" db="EMBL/GenBank/DDBJ databases">
        <title>Genome sequence of Apiotrichum porosum DSM 27194.</title>
        <authorList>
            <person name="Aliyu H."/>
            <person name="Gorte O."/>
            <person name="Ochsenreither K."/>
        </authorList>
    </citation>
    <scope>NUCLEOTIDE SEQUENCE [LARGE SCALE GENOMIC DNA]</scope>
    <source>
        <strain evidence="9 10">DSM 27194</strain>
    </source>
</reference>
<dbReference type="AlphaFoldDB" id="A0A427XEU1"/>
<gene>
    <name evidence="9" type="ORF">EHS24_003538</name>
</gene>
<dbReference type="SUPFAM" id="SSF143975">
    <property type="entry name" value="IlvD/EDD N-terminal domain-like"/>
    <property type="match status" value="1"/>
</dbReference>
<dbReference type="GO" id="GO:0016836">
    <property type="term" value="F:hydro-lyase activity"/>
    <property type="evidence" value="ECO:0007669"/>
    <property type="project" value="UniProtKB-ARBA"/>
</dbReference>
<dbReference type="Pfam" id="PF00920">
    <property type="entry name" value="ILVD_EDD_N"/>
    <property type="match status" value="1"/>
</dbReference>
<dbReference type="Proteomes" id="UP000279236">
    <property type="component" value="Unassembled WGS sequence"/>
</dbReference>
<comment type="caution">
    <text evidence="9">The sequence shown here is derived from an EMBL/GenBank/DDBJ whole genome shotgun (WGS) entry which is preliminary data.</text>
</comment>
<dbReference type="PROSITE" id="PS00886">
    <property type="entry name" value="ILVD_EDD_1"/>
    <property type="match status" value="1"/>
</dbReference>
<dbReference type="GO" id="GO:0051536">
    <property type="term" value="F:iron-sulfur cluster binding"/>
    <property type="evidence" value="ECO:0007669"/>
    <property type="project" value="UniProtKB-KW"/>
</dbReference>
<dbReference type="SUPFAM" id="SSF52016">
    <property type="entry name" value="LeuD/IlvD-like"/>
    <property type="match status" value="1"/>
</dbReference>
<evidence type="ECO:0000313" key="10">
    <source>
        <dbReference type="Proteomes" id="UP000279236"/>
    </source>
</evidence>
<evidence type="ECO:0000256" key="4">
    <source>
        <dbReference type="ARBA" id="ARBA00023014"/>
    </source>
</evidence>
<feature type="domain" description="Dihydroxy-acid/6-phosphogluconate dehydratase C-terminal" evidence="8">
    <location>
        <begin position="434"/>
        <end position="638"/>
    </location>
</feature>
<dbReference type="GeneID" id="39588081"/>
<dbReference type="InterPro" id="IPR020558">
    <property type="entry name" value="DiOHA_6PGluconate_deHydtase_CS"/>
</dbReference>
<keyword evidence="3" id="KW-0408">Iron</keyword>
<evidence type="ECO:0000259" key="7">
    <source>
        <dbReference type="Pfam" id="PF00920"/>
    </source>
</evidence>